<feature type="transmembrane region" description="Helical" evidence="1">
    <location>
        <begin position="12"/>
        <end position="30"/>
    </location>
</feature>
<proteinExistence type="predicted"/>
<dbReference type="InterPro" id="IPR050879">
    <property type="entry name" value="Acyltransferase_3"/>
</dbReference>
<gene>
    <name evidence="3" type="ORF">HELGO_WM31731</name>
</gene>
<dbReference type="EMBL" id="CACVAY010000024">
    <property type="protein sequence ID" value="CAA6804837.1"/>
    <property type="molecule type" value="Genomic_DNA"/>
</dbReference>
<dbReference type="Pfam" id="PF01757">
    <property type="entry name" value="Acyl_transf_3"/>
    <property type="match status" value="1"/>
</dbReference>
<dbReference type="GO" id="GO:0016020">
    <property type="term" value="C:membrane"/>
    <property type="evidence" value="ECO:0007669"/>
    <property type="project" value="TreeGrafter"/>
</dbReference>
<evidence type="ECO:0000313" key="3">
    <source>
        <dbReference type="EMBL" id="CAA6804837.1"/>
    </source>
</evidence>
<feature type="transmembrane region" description="Helical" evidence="1">
    <location>
        <begin position="191"/>
        <end position="213"/>
    </location>
</feature>
<feature type="transmembrane region" description="Helical" evidence="1">
    <location>
        <begin position="349"/>
        <end position="369"/>
    </location>
</feature>
<feature type="transmembrane region" description="Helical" evidence="1">
    <location>
        <begin position="272"/>
        <end position="293"/>
    </location>
</feature>
<organism evidence="3">
    <name type="scientific">uncultured Thiotrichaceae bacterium</name>
    <dbReference type="NCBI Taxonomy" id="298394"/>
    <lineage>
        <taxon>Bacteria</taxon>
        <taxon>Pseudomonadati</taxon>
        <taxon>Pseudomonadota</taxon>
        <taxon>Gammaproteobacteria</taxon>
        <taxon>Thiotrichales</taxon>
        <taxon>Thiotrichaceae</taxon>
        <taxon>environmental samples</taxon>
    </lineage>
</organism>
<dbReference type="PANTHER" id="PTHR23028:SF53">
    <property type="entry name" value="ACYL_TRANSF_3 DOMAIN-CONTAINING PROTEIN"/>
    <property type="match status" value="1"/>
</dbReference>
<feature type="domain" description="Acyltransferase 3" evidence="2">
    <location>
        <begin position="8"/>
        <end position="329"/>
    </location>
</feature>
<dbReference type="InterPro" id="IPR002656">
    <property type="entry name" value="Acyl_transf_3_dom"/>
</dbReference>
<dbReference type="AlphaFoldDB" id="A0A6S6SPC8"/>
<keyword evidence="1" id="KW-1133">Transmembrane helix</keyword>
<feature type="transmembrane region" description="Helical" evidence="1">
    <location>
        <begin position="313"/>
        <end position="334"/>
    </location>
</feature>
<evidence type="ECO:0000259" key="2">
    <source>
        <dbReference type="Pfam" id="PF01757"/>
    </source>
</evidence>
<name>A0A6S6SPC8_9GAMM</name>
<reference evidence="3" key="1">
    <citation type="submission" date="2020-01" db="EMBL/GenBank/DDBJ databases">
        <authorList>
            <person name="Meier V. D."/>
            <person name="Meier V D."/>
        </authorList>
    </citation>
    <scope>NUCLEOTIDE SEQUENCE</scope>
    <source>
        <strain evidence="3">HLG_WM_MAG_07</strain>
    </source>
</reference>
<evidence type="ECO:0000256" key="1">
    <source>
        <dbReference type="SAM" id="Phobius"/>
    </source>
</evidence>
<dbReference type="GO" id="GO:0009103">
    <property type="term" value="P:lipopolysaccharide biosynthetic process"/>
    <property type="evidence" value="ECO:0007669"/>
    <property type="project" value="TreeGrafter"/>
</dbReference>
<feature type="transmembrane region" description="Helical" evidence="1">
    <location>
        <begin position="225"/>
        <end position="242"/>
    </location>
</feature>
<feature type="transmembrane region" description="Helical" evidence="1">
    <location>
        <begin position="75"/>
        <end position="96"/>
    </location>
</feature>
<keyword evidence="1" id="KW-0472">Membrane</keyword>
<feature type="transmembrane region" description="Helical" evidence="1">
    <location>
        <begin position="102"/>
        <end position="119"/>
    </location>
</feature>
<accession>A0A6S6SPC8</accession>
<sequence>MATLQYRKEIDGLRALAVLPVILFHAGFSFMSGGFVGVDIFFVISGYLITSLIVAEIDKGTFSLVNFYERRARRILPALFLVILACLPFAWVYLLPHEMVDFGQGVVAVTVFASNILFWKDSDYFSPDAELLPLLHTWSLAVEEQYYVFFPLLLMLAWRFGKSWFVPMLLVLIAAISLALSEWLWRVDSAANFYLLPTRAWELMLGALAGLYLRSSHISIRWLREIGSLIGLIMIGLAIVLLDDSMPFPSLYALLPTLGAVFIILCADAETVVGRLLSLPIFVGVGLISYSAYLWHQPIFAFARIYGMDEPNIGIWVGLIALALLLAWGSWCWVEKPFRDRSRFSRGQIFTLAGIGSVFLIGIGMLLVLQDGFPQRF</sequence>
<keyword evidence="1" id="KW-0812">Transmembrane</keyword>
<feature type="transmembrane region" description="Helical" evidence="1">
    <location>
        <begin position="164"/>
        <end position="185"/>
    </location>
</feature>
<dbReference type="GO" id="GO:0016747">
    <property type="term" value="F:acyltransferase activity, transferring groups other than amino-acyl groups"/>
    <property type="evidence" value="ECO:0007669"/>
    <property type="project" value="InterPro"/>
</dbReference>
<feature type="transmembrane region" description="Helical" evidence="1">
    <location>
        <begin position="36"/>
        <end position="55"/>
    </location>
</feature>
<feature type="transmembrane region" description="Helical" evidence="1">
    <location>
        <begin position="248"/>
        <end position="265"/>
    </location>
</feature>
<protein>
    <submittedName>
        <fullName evidence="3">O-antigen acetylase</fullName>
    </submittedName>
</protein>
<dbReference type="PANTHER" id="PTHR23028">
    <property type="entry name" value="ACETYLTRANSFERASE"/>
    <property type="match status" value="1"/>
</dbReference>